<dbReference type="GO" id="GO:0000976">
    <property type="term" value="F:transcription cis-regulatory region binding"/>
    <property type="evidence" value="ECO:0007669"/>
    <property type="project" value="TreeGrafter"/>
</dbReference>
<dbReference type="AlphaFoldDB" id="A0A4Y7LH97"/>
<dbReference type="InterPro" id="IPR003657">
    <property type="entry name" value="WRKY_dom"/>
</dbReference>
<dbReference type="SMART" id="SM00774">
    <property type="entry name" value="WRKY"/>
    <property type="match status" value="1"/>
</dbReference>
<dbReference type="GO" id="GO:0009751">
    <property type="term" value="P:response to salicylic acid"/>
    <property type="evidence" value="ECO:0007669"/>
    <property type="project" value="UniProtKB-ARBA"/>
</dbReference>
<evidence type="ECO:0000259" key="7">
    <source>
        <dbReference type="PROSITE" id="PS50811"/>
    </source>
</evidence>
<accession>A0A4Y7LH97</accession>
<keyword evidence="5" id="KW-0539">Nucleus</keyword>
<evidence type="ECO:0000313" key="8">
    <source>
        <dbReference type="EMBL" id="RZC84873.1"/>
    </source>
</evidence>
<evidence type="ECO:0000256" key="2">
    <source>
        <dbReference type="ARBA" id="ARBA00023015"/>
    </source>
</evidence>
<sequence length="309" mass="34991">MENNTRSMSYLDQKPLILNELTQAKKLLKQLESDFDVATCTNGHLLVPIILSTFEKSLSMLSGINSKIVSDYDLNGISCKKRKTVPRWTEQVRVCEQTGLEGPIEDGYSWRKYGQKDILGTRHPRGYYKCAYKNAQDCLAMKQVQRSDEDTSIFNVTYRGKHTCTEAEHLLPWKSENSPDQENEKRLKKSQETIINFQTGCHGKTEDLNTTQAVLRSPSFSFPSDSIPIPCIEKESHNNNDILSSMTPDNHFVSSPFSSPKTSESNSFSPYRVQDLQTLDFDPFGFTSTVTSAFDSADLYFELGFIDGL</sequence>
<dbReference type="Gramene" id="RZC84873">
    <property type="protein sequence ID" value="RZC84873"/>
    <property type="gene ID" value="C5167_047655"/>
</dbReference>
<dbReference type="OrthoDB" id="1888929at2759"/>
<dbReference type="Pfam" id="PF03106">
    <property type="entry name" value="WRKY"/>
    <property type="match status" value="1"/>
</dbReference>
<dbReference type="InterPro" id="IPR044810">
    <property type="entry name" value="WRKY_plant"/>
</dbReference>
<dbReference type="Gene3D" id="2.20.25.80">
    <property type="entry name" value="WRKY domain"/>
    <property type="match status" value="1"/>
</dbReference>
<gene>
    <name evidence="8" type="ORF">C5167_047655</name>
</gene>
<evidence type="ECO:0000256" key="6">
    <source>
        <dbReference type="ARBA" id="ARBA00060850"/>
    </source>
</evidence>
<keyword evidence="4" id="KW-0804">Transcription</keyword>
<keyword evidence="9" id="KW-1185">Reference proteome</keyword>
<reference evidence="8 9" key="1">
    <citation type="journal article" date="2018" name="Science">
        <title>The opium poppy genome and morphinan production.</title>
        <authorList>
            <person name="Guo L."/>
            <person name="Winzer T."/>
            <person name="Yang X."/>
            <person name="Li Y."/>
            <person name="Ning Z."/>
            <person name="He Z."/>
            <person name="Teodor R."/>
            <person name="Lu Y."/>
            <person name="Bowser T.A."/>
            <person name="Graham I.A."/>
            <person name="Ye K."/>
        </authorList>
    </citation>
    <scope>NUCLEOTIDE SEQUENCE [LARGE SCALE GENOMIC DNA]</scope>
    <source>
        <strain evidence="9">cv. HN1</strain>
        <tissue evidence="8">Leaves</tissue>
    </source>
</reference>
<dbReference type="EMBL" id="CM010725">
    <property type="protein sequence ID" value="RZC84873.1"/>
    <property type="molecule type" value="Genomic_DNA"/>
</dbReference>
<keyword evidence="2" id="KW-0805">Transcription regulation</keyword>
<proteinExistence type="inferred from homology"/>
<dbReference type="Proteomes" id="UP000316621">
    <property type="component" value="Chromosome 11"/>
</dbReference>
<comment type="similarity">
    <text evidence="6">Belongs to the WRKY group III family.</text>
</comment>
<name>A0A4Y7LH97_PAPSO</name>
<dbReference type="PANTHER" id="PTHR32096">
    <property type="entry name" value="WRKY TRANSCRIPTION FACTOR 30-RELATED-RELATED"/>
    <property type="match status" value="1"/>
</dbReference>
<dbReference type="OMA" id="FSNYEFE"/>
<dbReference type="PANTHER" id="PTHR32096:SF133">
    <property type="entry name" value="WRKY TRANSCRIPTION FACTOR 41-RELATED"/>
    <property type="match status" value="1"/>
</dbReference>
<dbReference type="InterPro" id="IPR036576">
    <property type="entry name" value="WRKY_dom_sf"/>
</dbReference>
<dbReference type="PROSITE" id="PS50811">
    <property type="entry name" value="WRKY"/>
    <property type="match status" value="1"/>
</dbReference>
<dbReference type="FunFam" id="2.20.25.80:FF:000009">
    <property type="entry name" value="WRKY transcription factor 53"/>
    <property type="match status" value="1"/>
</dbReference>
<dbReference type="GO" id="GO:0042542">
    <property type="term" value="P:response to hydrogen peroxide"/>
    <property type="evidence" value="ECO:0007669"/>
    <property type="project" value="UniProtKB-ARBA"/>
</dbReference>
<comment type="subcellular location">
    <subcellularLocation>
        <location evidence="1">Nucleus</location>
    </subcellularLocation>
</comment>
<dbReference type="GO" id="GO:0010193">
    <property type="term" value="P:response to ozone"/>
    <property type="evidence" value="ECO:0007669"/>
    <property type="project" value="UniProtKB-ARBA"/>
</dbReference>
<keyword evidence="3" id="KW-0238">DNA-binding</keyword>
<organism evidence="8 9">
    <name type="scientific">Papaver somniferum</name>
    <name type="common">Opium poppy</name>
    <dbReference type="NCBI Taxonomy" id="3469"/>
    <lineage>
        <taxon>Eukaryota</taxon>
        <taxon>Viridiplantae</taxon>
        <taxon>Streptophyta</taxon>
        <taxon>Embryophyta</taxon>
        <taxon>Tracheophyta</taxon>
        <taxon>Spermatophyta</taxon>
        <taxon>Magnoliopsida</taxon>
        <taxon>Ranunculales</taxon>
        <taxon>Papaveraceae</taxon>
        <taxon>Papaveroideae</taxon>
        <taxon>Papaver</taxon>
    </lineage>
</organism>
<evidence type="ECO:0000256" key="3">
    <source>
        <dbReference type="ARBA" id="ARBA00023125"/>
    </source>
</evidence>
<dbReference type="GO" id="GO:0003700">
    <property type="term" value="F:DNA-binding transcription factor activity"/>
    <property type="evidence" value="ECO:0007669"/>
    <property type="project" value="InterPro"/>
</dbReference>
<dbReference type="GO" id="GO:0005634">
    <property type="term" value="C:nucleus"/>
    <property type="evidence" value="ECO:0007669"/>
    <property type="project" value="UniProtKB-SubCell"/>
</dbReference>
<dbReference type="SUPFAM" id="SSF118290">
    <property type="entry name" value="WRKY DNA-binding domain"/>
    <property type="match status" value="1"/>
</dbReference>
<evidence type="ECO:0000256" key="4">
    <source>
        <dbReference type="ARBA" id="ARBA00023163"/>
    </source>
</evidence>
<feature type="domain" description="WRKY" evidence="7">
    <location>
        <begin position="99"/>
        <end position="162"/>
    </location>
</feature>
<evidence type="ECO:0000256" key="1">
    <source>
        <dbReference type="ARBA" id="ARBA00004123"/>
    </source>
</evidence>
<evidence type="ECO:0000313" key="9">
    <source>
        <dbReference type="Proteomes" id="UP000316621"/>
    </source>
</evidence>
<protein>
    <recommendedName>
        <fullName evidence="7">WRKY domain-containing protein</fullName>
    </recommendedName>
</protein>
<evidence type="ECO:0000256" key="5">
    <source>
        <dbReference type="ARBA" id="ARBA00023242"/>
    </source>
</evidence>
<dbReference type="GO" id="GO:0010150">
    <property type="term" value="P:leaf senescence"/>
    <property type="evidence" value="ECO:0007669"/>
    <property type="project" value="UniProtKB-ARBA"/>
</dbReference>